<evidence type="ECO:0000313" key="3">
    <source>
        <dbReference type="EMBL" id="CCA66881.1"/>
    </source>
</evidence>
<organism evidence="3 4">
    <name type="scientific">Serendipita indica (strain DSM 11827)</name>
    <name type="common">Root endophyte fungus</name>
    <name type="synonym">Piriformospora indica</name>
    <dbReference type="NCBI Taxonomy" id="1109443"/>
    <lineage>
        <taxon>Eukaryota</taxon>
        <taxon>Fungi</taxon>
        <taxon>Dikarya</taxon>
        <taxon>Basidiomycota</taxon>
        <taxon>Agaricomycotina</taxon>
        <taxon>Agaricomycetes</taxon>
        <taxon>Sebacinales</taxon>
        <taxon>Serendipitaceae</taxon>
        <taxon>Serendipita</taxon>
    </lineage>
</organism>
<name>G4T6L5_SERID</name>
<reference evidence="3 4" key="1">
    <citation type="journal article" date="2011" name="PLoS Pathog.">
        <title>Endophytic Life Strategies Decoded by Genome and Transcriptome Analyses of the Mutualistic Root Symbiont Piriformospora indica.</title>
        <authorList>
            <person name="Zuccaro A."/>
            <person name="Lahrmann U."/>
            <person name="Guldener U."/>
            <person name="Langen G."/>
            <person name="Pfiffi S."/>
            <person name="Biedenkopf D."/>
            <person name="Wong P."/>
            <person name="Samans B."/>
            <person name="Grimm C."/>
            <person name="Basiewicz M."/>
            <person name="Murat C."/>
            <person name="Martin F."/>
            <person name="Kogel K.H."/>
        </authorList>
    </citation>
    <scope>NUCLEOTIDE SEQUENCE [LARGE SCALE GENOMIC DNA]</scope>
    <source>
        <strain evidence="3 4">DSM 11827</strain>
    </source>
</reference>
<dbReference type="AlphaFoldDB" id="G4T6L5"/>
<feature type="compositionally biased region" description="Polar residues" evidence="1">
    <location>
        <begin position="642"/>
        <end position="653"/>
    </location>
</feature>
<keyword evidence="2" id="KW-0812">Transmembrane</keyword>
<dbReference type="STRING" id="1109443.G4T6L5"/>
<evidence type="ECO:0000256" key="2">
    <source>
        <dbReference type="SAM" id="Phobius"/>
    </source>
</evidence>
<keyword evidence="4" id="KW-1185">Reference proteome</keyword>
<evidence type="ECO:0008006" key="5">
    <source>
        <dbReference type="Google" id="ProtNLM"/>
    </source>
</evidence>
<feature type="transmembrane region" description="Helical" evidence="2">
    <location>
        <begin position="93"/>
        <end position="114"/>
    </location>
</feature>
<dbReference type="EMBL" id="CAFZ01000007">
    <property type="protein sequence ID" value="CCA66881.1"/>
    <property type="molecule type" value="Genomic_DNA"/>
</dbReference>
<dbReference type="InParanoid" id="G4T6L5"/>
<feature type="region of interest" description="Disordered" evidence="1">
    <location>
        <begin position="615"/>
        <end position="679"/>
    </location>
</feature>
<dbReference type="OrthoDB" id="5308060at2759"/>
<feature type="region of interest" description="Disordered" evidence="1">
    <location>
        <begin position="427"/>
        <end position="447"/>
    </location>
</feature>
<feature type="compositionally biased region" description="Basic and acidic residues" evidence="1">
    <location>
        <begin position="621"/>
        <end position="640"/>
    </location>
</feature>
<dbReference type="HOGENOM" id="CLU_022674_0_0_1"/>
<feature type="region of interest" description="Disordered" evidence="1">
    <location>
        <begin position="545"/>
        <end position="592"/>
    </location>
</feature>
<protein>
    <recommendedName>
        <fullName evidence="5">DUF1776-domain-containing protein</fullName>
    </recommendedName>
</protein>
<feature type="compositionally biased region" description="Low complexity" evidence="1">
    <location>
        <begin position="654"/>
        <end position="667"/>
    </location>
</feature>
<evidence type="ECO:0000313" key="4">
    <source>
        <dbReference type="Proteomes" id="UP000007148"/>
    </source>
</evidence>
<keyword evidence="2" id="KW-0472">Membrane</keyword>
<feature type="compositionally biased region" description="Polar residues" evidence="1">
    <location>
        <begin position="226"/>
        <end position="241"/>
    </location>
</feature>
<dbReference type="eggNOG" id="ENOG502S5TG">
    <property type="taxonomic scope" value="Eukaryota"/>
</dbReference>
<comment type="caution">
    <text evidence="3">The sequence shown here is derived from an EMBL/GenBank/DDBJ whole genome shotgun (WGS) entry which is preliminary data.</text>
</comment>
<evidence type="ECO:0000256" key="1">
    <source>
        <dbReference type="SAM" id="MobiDB-lite"/>
    </source>
</evidence>
<gene>
    <name evidence="3" type="ORF">PIIN_00721</name>
</gene>
<keyword evidence="2" id="KW-1133">Transmembrane helix</keyword>
<accession>G4T6L5</accession>
<feature type="region of interest" description="Disordered" evidence="1">
    <location>
        <begin position="221"/>
        <end position="241"/>
    </location>
</feature>
<proteinExistence type="predicted"/>
<sequence length="679" mass="73035">MLPTPEDIEEYIMTLNEYLHSLPGHAQAVYQHILSDLQRHGFTTWPSTVTVPGLGTFDIPAPSPPITAITPPPEEIPWYRLGFIDDEVTRRRVAIAGGIIGVGLGAGYGAWLYWTLNDQKRAGVRRRKESNEKLKLRKEVVVVLGGDTLIGPALVHALEKKGYVVIASVSTLDGVDILEKKSKGCVKALVLNPKEPASVPYFLRSLNAALSLRYPLNTPGDPYLPTGTSPSSTSQRGAPSPPSANILTTFISLLSLSPTVLSAQQTPIPLERLDLSSALLPMIYEAHITPLAVLQGILPLFRVSTGRQGLGSGRSSKLGQCTPTVMFLVPAIASLVGVAFDGARAMAIGGLVKGIDVLRREIGATTNVILVDVGAVVDPVVESSKKEEEIDVVALTNAWSASERRAYGPEYEAALVRVFPTAKVSDETSSVSKRRKKASPRPPRQPTDVDALLATILPLIPSYSYRSYPTTSPTLLSYLNPGQPLLRTWRRFHLYLRGYRISVGAGAGTYAIASWFLPLWALDEVLDLPQRLLRWRRALGHPSAYDTSNASKDTVKRGKGRQGGQFEDDRPISTAPASSVSAGGDSRRESVGSFEGISLSGLPEASNANLESYVDASGDEDASRPPAEDERSDKTEHDESSLGVQSSERQSQTPLIVSGSLPSSGVSVADSWVSVGQSH</sequence>
<dbReference type="Proteomes" id="UP000007148">
    <property type="component" value="Unassembled WGS sequence"/>
</dbReference>